<dbReference type="Gene3D" id="3.40.50.300">
    <property type="entry name" value="P-loop containing nucleotide triphosphate hydrolases"/>
    <property type="match status" value="1"/>
</dbReference>
<proteinExistence type="predicted"/>
<dbReference type="RefSeq" id="WP_349641083.1">
    <property type="nucleotide sequence ID" value="NZ_CAWVOH010000001.1"/>
</dbReference>
<comment type="caution">
    <text evidence="2">The sequence shown here is derived from an EMBL/GenBank/DDBJ whole genome shotgun (WGS) entry which is preliminary data.</text>
</comment>
<organism evidence="2 3">
    <name type="scientific">Eupransor demetentiae</name>
    <dbReference type="NCBI Taxonomy" id="3109584"/>
    <lineage>
        <taxon>Bacteria</taxon>
        <taxon>Bacillati</taxon>
        <taxon>Bacillota</taxon>
        <taxon>Bacilli</taxon>
        <taxon>Lactobacillales</taxon>
        <taxon>Lactobacillaceae</taxon>
        <taxon>Eupransor</taxon>
    </lineage>
</organism>
<dbReference type="InterPro" id="IPR027417">
    <property type="entry name" value="P-loop_NTPase"/>
</dbReference>
<sequence length="382" mass="42386">MALSYAQLKELVPVVLKAGNVPNIVGEAGVGKSALVADIAQQMQAKLVTTVVSLSEKGDLALPIPPLNQQDMVDTKHYGRLADVKFGYNHTLIDIITAAEKEPERPIIWFLDEFNRGNQAVQAELMNLVLQRQINDIVLPDNVYLVLAENPDDTMSGFEEDQYAVQAADSAIKDRTTRLVMKVAVTDWLAWAATGEPVHIDPLIRRFIAGNANMLYPEQRSGDLDPTPRAWQRVSDNYRQLKHLPAKEQDALLYDLVAGDLGQAAASLLVAFLNENTVVMTAEDIFDSQPAGNKVPKKVAQQFRSLSEIQKMTVMKSLIKTADITKDSNAARYSQLLQMLAPDSQYAVVQQLVNDPVLDDLYQSDQHHANVLYQQIMDIATH</sequence>
<feature type="domain" description="ATPase dynein-related AAA" evidence="1">
    <location>
        <begin position="24"/>
        <end position="151"/>
    </location>
</feature>
<name>A0ABP0EMI2_9LACO</name>
<dbReference type="SUPFAM" id="SSF52540">
    <property type="entry name" value="P-loop containing nucleoside triphosphate hydrolases"/>
    <property type="match status" value="1"/>
</dbReference>
<reference evidence="2 3" key="1">
    <citation type="submission" date="2024-01" db="EMBL/GenBank/DDBJ databases">
        <authorList>
            <person name="Botero Cardona J."/>
        </authorList>
    </citation>
    <scope>NUCLEOTIDE SEQUENCE [LARGE SCALE GENOMIC DNA]</scope>
    <source>
        <strain evidence="2 3">LMG 33000</strain>
    </source>
</reference>
<evidence type="ECO:0000313" key="3">
    <source>
        <dbReference type="Proteomes" id="UP001314241"/>
    </source>
</evidence>
<dbReference type="InterPro" id="IPR011704">
    <property type="entry name" value="ATPase_dyneun-rel_AAA"/>
</dbReference>
<accession>A0ABP0EMI2</accession>
<dbReference type="Pfam" id="PF07728">
    <property type="entry name" value="AAA_5"/>
    <property type="match status" value="1"/>
</dbReference>
<evidence type="ECO:0000313" key="2">
    <source>
        <dbReference type="EMBL" id="CAK8053517.1"/>
    </source>
</evidence>
<keyword evidence="3" id="KW-1185">Reference proteome</keyword>
<evidence type="ECO:0000259" key="1">
    <source>
        <dbReference type="Pfam" id="PF07728"/>
    </source>
</evidence>
<dbReference type="Proteomes" id="UP001314241">
    <property type="component" value="Unassembled WGS sequence"/>
</dbReference>
<gene>
    <name evidence="2" type="ORF">R54876_GBNLAHCA_00072</name>
</gene>
<protein>
    <submittedName>
        <fullName evidence="2">MoxR-like ATPase (MoxR)</fullName>
    </submittedName>
</protein>
<dbReference type="EMBL" id="CAWVOH010000001">
    <property type="protein sequence ID" value="CAK8053517.1"/>
    <property type="molecule type" value="Genomic_DNA"/>
</dbReference>